<dbReference type="GO" id="GO:0004029">
    <property type="term" value="F:aldehyde dehydrogenase (NAD+) activity"/>
    <property type="evidence" value="ECO:0007669"/>
    <property type="project" value="TreeGrafter"/>
</dbReference>
<dbReference type="InterPro" id="IPR051783">
    <property type="entry name" value="NAD(P)-dependent_oxidoreduct"/>
</dbReference>
<evidence type="ECO:0000313" key="3">
    <source>
        <dbReference type="Proteomes" id="UP001319200"/>
    </source>
</evidence>
<dbReference type="InterPro" id="IPR036291">
    <property type="entry name" value="NAD(P)-bd_dom_sf"/>
</dbReference>
<accession>A0AAP2DL92</accession>
<keyword evidence="3" id="KW-1185">Reference proteome</keyword>
<dbReference type="Pfam" id="PF01370">
    <property type="entry name" value="Epimerase"/>
    <property type="match status" value="1"/>
</dbReference>
<sequence>MKERVLITGASGFVGYHLIEESLRKGLEVYAAVRSTSAVDHLKALPIRFTTTDFSDAKALREDLEANQYDYVIHAAGATKAASEEDYMRVNAEYTRNLGEAIAAVQLPLRKFVFLSSLAAAGPSQNRVAITEHDREKPVTWYGKSKLQAEGYLSGIHTLPVVTLRPTAVYGPRDRDIFILLKTFAQGLEPYIGWGEQQLSFVYVKDLASVTIDALRSNITGKTYNVADGRSYDRYELANITKEILKLRTFRVHIPTAMVRALALVQETAGKMRGNIPALNRNKIAELTANWSCSIDNICKDLGFMPRYSLENGLAETIQWYKDNQWLK</sequence>
<dbReference type="InterPro" id="IPR001509">
    <property type="entry name" value="Epimerase_deHydtase"/>
</dbReference>
<reference evidence="2 3" key="1">
    <citation type="submission" date="2021-05" db="EMBL/GenBank/DDBJ databases">
        <title>A Polyphasic approach of four new species of the genus Ohtaekwangia: Ohtaekwangia histidinii sp. nov., Ohtaekwangia cretensis sp. nov., Ohtaekwangia indiensis sp. nov., Ohtaekwangia reichenbachii sp. nov. from diverse environment.</title>
        <authorList>
            <person name="Octaviana S."/>
        </authorList>
    </citation>
    <scope>NUCLEOTIDE SEQUENCE [LARGE SCALE GENOMIC DNA]</scope>
    <source>
        <strain evidence="2 3">PWU4</strain>
    </source>
</reference>
<comment type="caution">
    <text evidence="2">The sequence shown here is derived from an EMBL/GenBank/DDBJ whole genome shotgun (WGS) entry which is preliminary data.</text>
</comment>
<dbReference type="Gene3D" id="3.40.50.720">
    <property type="entry name" value="NAD(P)-binding Rossmann-like Domain"/>
    <property type="match status" value="1"/>
</dbReference>
<dbReference type="EMBL" id="JAHESF010000015">
    <property type="protein sequence ID" value="MBT1698431.1"/>
    <property type="molecule type" value="Genomic_DNA"/>
</dbReference>
<proteinExistence type="predicted"/>
<name>A0AAP2DL92_9BACT</name>
<gene>
    <name evidence="2" type="ORF">KK083_16190</name>
</gene>
<dbReference type="SUPFAM" id="SSF51735">
    <property type="entry name" value="NAD(P)-binding Rossmann-fold domains"/>
    <property type="match status" value="1"/>
</dbReference>
<dbReference type="AlphaFoldDB" id="A0AAP2DL92"/>
<feature type="domain" description="NAD-dependent epimerase/dehydratase" evidence="1">
    <location>
        <begin position="5"/>
        <end position="227"/>
    </location>
</feature>
<dbReference type="Proteomes" id="UP001319200">
    <property type="component" value="Unassembled WGS sequence"/>
</dbReference>
<dbReference type="GO" id="GO:0005737">
    <property type="term" value="C:cytoplasm"/>
    <property type="evidence" value="ECO:0007669"/>
    <property type="project" value="TreeGrafter"/>
</dbReference>
<dbReference type="RefSeq" id="WP_254164583.1">
    <property type="nucleotide sequence ID" value="NZ_JAHESF010000015.1"/>
</dbReference>
<dbReference type="PANTHER" id="PTHR48079">
    <property type="entry name" value="PROTEIN YEEZ"/>
    <property type="match status" value="1"/>
</dbReference>
<dbReference type="PANTHER" id="PTHR48079:SF6">
    <property type="entry name" value="NAD(P)-BINDING DOMAIN-CONTAINING PROTEIN-RELATED"/>
    <property type="match status" value="1"/>
</dbReference>
<organism evidence="2 3">
    <name type="scientific">Chryseosolibacter histidini</name>
    <dbReference type="NCBI Taxonomy" id="2782349"/>
    <lineage>
        <taxon>Bacteria</taxon>
        <taxon>Pseudomonadati</taxon>
        <taxon>Bacteroidota</taxon>
        <taxon>Cytophagia</taxon>
        <taxon>Cytophagales</taxon>
        <taxon>Chryseotaleaceae</taxon>
        <taxon>Chryseosolibacter</taxon>
    </lineage>
</organism>
<evidence type="ECO:0000259" key="1">
    <source>
        <dbReference type="Pfam" id="PF01370"/>
    </source>
</evidence>
<protein>
    <submittedName>
        <fullName evidence="2">NAD(P)-dependent oxidoreductase</fullName>
    </submittedName>
</protein>
<evidence type="ECO:0000313" key="2">
    <source>
        <dbReference type="EMBL" id="MBT1698431.1"/>
    </source>
</evidence>